<proteinExistence type="predicted"/>
<dbReference type="Proteomes" id="UP000076407">
    <property type="component" value="Unassembled WGS sequence"/>
</dbReference>
<reference evidence="2" key="1">
    <citation type="submission" date="2020-05" db="UniProtKB">
        <authorList>
            <consortium name="EnsemblMetazoa"/>
        </authorList>
    </citation>
    <scope>IDENTIFICATION</scope>
    <source>
        <strain evidence="2">SANGQUA</strain>
    </source>
</reference>
<name>A0A182XPY0_ANOQN</name>
<keyword evidence="1" id="KW-0175">Coiled coil</keyword>
<dbReference type="STRING" id="34691.A0A182XPY0"/>
<sequence>MPADKKFTKLTKVYKDRRTWMEEFVDFVDNYKDSEQRVELQSQLKALEGAKDAYEEARENLLIEDEEADEVQMRTDRRDFFKKFHQVRGFIMDMLKTDESVQPIANSTMANTTTVSVKMRLPKLELPTFDGMKRLEEPTQHWNTPLTTLVMYKFDNTTLIAYEHFAVENKTDTYDLLMEFCEKRIPILNSTALHSIGVIGTRSATKAYQRNRFPDQ</sequence>
<organism evidence="2 3">
    <name type="scientific">Anopheles quadriannulatus</name>
    <name type="common">Mosquito</name>
    <dbReference type="NCBI Taxonomy" id="34691"/>
    <lineage>
        <taxon>Eukaryota</taxon>
        <taxon>Metazoa</taxon>
        <taxon>Ecdysozoa</taxon>
        <taxon>Arthropoda</taxon>
        <taxon>Hexapoda</taxon>
        <taxon>Insecta</taxon>
        <taxon>Pterygota</taxon>
        <taxon>Neoptera</taxon>
        <taxon>Endopterygota</taxon>
        <taxon>Diptera</taxon>
        <taxon>Nematocera</taxon>
        <taxon>Culicoidea</taxon>
        <taxon>Culicidae</taxon>
        <taxon>Anophelinae</taxon>
        <taxon>Anopheles</taxon>
    </lineage>
</organism>
<dbReference type="AlphaFoldDB" id="A0A182XPY0"/>
<dbReference type="EnsemblMetazoa" id="AQUA011932-RA">
    <property type="protein sequence ID" value="AQUA011932-PA"/>
    <property type="gene ID" value="AQUA011932"/>
</dbReference>
<accession>A0A182XPY0</accession>
<dbReference type="VEuPathDB" id="VectorBase:AQUA011932"/>
<protein>
    <submittedName>
        <fullName evidence="2">Uncharacterized protein</fullName>
    </submittedName>
</protein>
<evidence type="ECO:0000256" key="1">
    <source>
        <dbReference type="SAM" id="Coils"/>
    </source>
</evidence>
<feature type="coiled-coil region" evidence="1">
    <location>
        <begin position="37"/>
        <end position="74"/>
    </location>
</feature>
<evidence type="ECO:0000313" key="3">
    <source>
        <dbReference type="Proteomes" id="UP000076407"/>
    </source>
</evidence>
<keyword evidence="3" id="KW-1185">Reference proteome</keyword>
<evidence type="ECO:0000313" key="2">
    <source>
        <dbReference type="EnsemblMetazoa" id="AQUA011932-PA"/>
    </source>
</evidence>